<dbReference type="SUPFAM" id="SSF55785">
    <property type="entry name" value="PYP-like sensor domain (PAS domain)"/>
    <property type="match status" value="2"/>
</dbReference>
<dbReference type="PROSITE" id="PS50110">
    <property type="entry name" value="RESPONSE_REGULATORY"/>
    <property type="match status" value="1"/>
</dbReference>
<evidence type="ECO:0000259" key="4">
    <source>
        <dbReference type="PROSITE" id="PS50113"/>
    </source>
</evidence>
<dbReference type="EMBL" id="BMYX01000005">
    <property type="protein sequence ID" value="GGY11264.1"/>
    <property type="molecule type" value="Genomic_DNA"/>
</dbReference>
<protein>
    <recommendedName>
        <fullName evidence="9">PAS domain S-box-containing protein/diguanylate cyclase (GGDEF)-like protein</fullName>
    </recommendedName>
</protein>
<evidence type="ECO:0000313" key="8">
    <source>
        <dbReference type="Proteomes" id="UP000645257"/>
    </source>
</evidence>
<evidence type="ECO:0000259" key="5">
    <source>
        <dbReference type="PROSITE" id="PS50883"/>
    </source>
</evidence>
<dbReference type="CDD" id="cd00130">
    <property type="entry name" value="PAS"/>
    <property type="match status" value="1"/>
</dbReference>
<comment type="caution">
    <text evidence="7">The sequence shown here is derived from an EMBL/GenBank/DDBJ whole genome shotgun (WGS) entry which is preliminary data.</text>
</comment>
<dbReference type="PROSITE" id="PS50113">
    <property type="entry name" value="PAC"/>
    <property type="match status" value="1"/>
</dbReference>
<dbReference type="Gene3D" id="3.20.20.450">
    <property type="entry name" value="EAL domain"/>
    <property type="match status" value="1"/>
</dbReference>
<dbReference type="PANTHER" id="PTHR44757">
    <property type="entry name" value="DIGUANYLATE CYCLASE DGCP"/>
    <property type="match status" value="1"/>
</dbReference>
<dbReference type="InterPro" id="IPR013767">
    <property type="entry name" value="PAS_fold"/>
</dbReference>
<dbReference type="PANTHER" id="PTHR44757:SF4">
    <property type="entry name" value="DIGUANYLATE CYCLASE DGCE-RELATED"/>
    <property type="match status" value="1"/>
</dbReference>
<dbReference type="InterPro" id="IPR001610">
    <property type="entry name" value="PAC"/>
</dbReference>
<reference evidence="7" key="2">
    <citation type="submission" date="2020-09" db="EMBL/GenBank/DDBJ databases">
        <authorList>
            <person name="Sun Q."/>
            <person name="Kim S."/>
        </authorList>
    </citation>
    <scope>NUCLEOTIDE SEQUENCE</scope>
    <source>
        <strain evidence="7">KCTC 32182</strain>
    </source>
</reference>
<dbReference type="GO" id="GO:0006355">
    <property type="term" value="P:regulation of DNA-templated transcription"/>
    <property type="evidence" value="ECO:0007669"/>
    <property type="project" value="InterPro"/>
</dbReference>
<evidence type="ECO:0000259" key="3">
    <source>
        <dbReference type="PROSITE" id="PS50112"/>
    </source>
</evidence>
<dbReference type="Pfam" id="PF00563">
    <property type="entry name" value="EAL"/>
    <property type="match status" value="1"/>
</dbReference>
<proteinExistence type="predicted"/>
<dbReference type="GO" id="GO:0000160">
    <property type="term" value="P:phosphorelay signal transduction system"/>
    <property type="evidence" value="ECO:0007669"/>
    <property type="project" value="InterPro"/>
</dbReference>
<gene>
    <name evidence="7" type="ORF">GCM10011289_12730</name>
</gene>
<dbReference type="PROSITE" id="PS50887">
    <property type="entry name" value="GGDEF"/>
    <property type="match status" value="1"/>
</dbReference>
<dbReference type="SMART" id="SM00267">
    <property type="entry name" value="GGDEF"/>
    <property type="match status" value="1"/>
</dbReference>
<sequence length="807" mass="88619">MIVDDEATNIKVLHEAVAELGEVIFASNGVSALERARALRPDVVLLDIEMPGMDGYRVCRELKVDPVTAECAVIFVTADNNPLHELQSLNLGGADFLQKPINIPVARARVKTQLALKRQASWLAQARRDLDEVVHNLPAFIAYWDTGLHNRFCNDLSGAWFGVMARGMFGMTLPDLVGEDVHAAMLPALRRVLEGENAAFELDLTQGERGLRYAQASMVCNSENGKTTGFLLLLTDITARKLAELQLFEEKERIRITLNSIGDAVVSTDEQGAVTFLNPIAEAMTGWRGRDAVGRPVETVMRLTDSETKALTRNPARLALEEKRIVGMGVNFTLFTRDGRECSVESSAAPIMDHKGQVTGAIVVFHDVSEARAMAIKMTHLAHHDALTDLPNRMLLMDRMDQSLRQASHNGTRIALMILDIDQFQLINDAIGYATGDAVLQQISSRIQTLLRTTDTLCRQGGDEFILLLPGLDSVEMAGEMAESLMAICATPFPVGEHALTLSFCIGISVYPDDASDRESLLRHADSAMFRAKQNGRGHYQFFSSDIEELLLARHLIERHLREALEQKLLDVFYQPKVDVATNAIVGVEALLRLRRPSGELVSPAQFIPLAEESGLIVPIGRFVLHKACEQARAWHDAGFDVKVSVNISAIQFAGRDFPALVQSVLAETGMKASRLELEITEGVLMTDVDTARSTLSSLKALGVQIAIDDFGTGYSSLAYLKRFPLDVLKIDQSFVRDMLTDSNDAAIISAIITLGDSLGMQLVAEGVEEVAQAEALRRLGCPVMQGYLYSRPLPAEQMTELLARGF</sequence>
<dbReference type="InterPro" id="IPR011006">
    <property type="entry name" value="CheY-like_superfamily"/>
</dbReference>
<dbReference type="InterPro" id="IPR000160">
    <property type="entry name" value="GGDEF_dom"/>
</dbReference>
<dbReference type="PROSITE" id="PS50112">
    <property type="entry name" value="PAS"/>
    <property type="match status" value="1"/>
</dbReference>
<organism evidence="7 8">
    <name type="scientific">Paludibacterium paludis</name>
    <dbReference type="NCBI Taxonomy" id="1225769"/>
    <lineage>
        <taxon>Bacteria</taxon>
        <taxon>Pseudomonadati</taxon>
        <taxon>Pseudomonadota</taxon>
        <taxon>Betaproteobacteria</taxon>
        <taxon>Neisseriales</taxon>
        <taxon>Chromobacteriaceae</taxon>
        <taxon>Paludibacterium</taxon>
    </lineage>
</organism>
<dbReference type="Pfam" id="PF00990">
    <property type="entry name" value="GGDEF"/>
    <property type="match status" value="1"/>
</dbReference>
<dbReference type="NCBIfam" id="TIGR00229">
    <property type="entry name" value="sensory_box"/>
    <property type="match status" value="1"/>
</dbReference>
<dbReference type="SMART" id="SM00091">
    <property type="entry name" value="PAS"/>
    <property type="match status" value="3"/>
</dbReference>
<dbReference type="InterPro" id="IPR052155">
    <property type="entry name" value="Biofilm_reg_signaling"/>
</dbReference>
<dbReference type="InterPro" id="IPR001633">
    <property type="entry name" value="EAL_dom"/>
</dbReference>
<reference evidence="7" key="1">
    <citation type="journal article" date="2014" name="Int. J. Syst. Evol. Microbiol.">
        <title>Complete genome sequence of Corynebacterium casei LMG S-19264T (=DSM 44701T), isolated from a smear-ripened cheese.</title>
        <authorList>
            <consortium name="US DOE Joint Genome Institute (JGI-PGF)"/>
            <person name="Walter F."/>
            <person name="Albersmeier A."/>
            <person name="Kalinowski J."/>
            <person name="Ruckert C."/>
        </authorList>
    </citation>
    <scope>NUCLEOTIDE SEQUENCE</scope>
    <source>
        <strain evidence="7">KCTC 32182</strain>
    </source>
</reference>
<dbReference type="SUPFAM" id="SSF55073">
    <property type="entry name" value="Nucleotide cyclase"/>
    <property type="match status" value="1"/>
</dbReference>
<feature type="modified residue" description="4-aspartylphosphate" evidence="1">
    <location>
        <position position="47"/>
    </location>
</feature>
<dbReference type="SMART" id="SM00448">
    <property type="entry name" value="REC"/>
    <property type="match status" value="1"/>
</dbReference>
<keyword evidence="8" id="KW-1185">Reference proteome</keyword>
<dbReference type="InterPro" id="IPR000700">
    <property type="entry name" value="PAS-assoc_C"/>
</dbReference>
<accession>A0A918P0X4</accession>
<feature type="domain" description="EAL" evidence="5">
    <location>
        <begin position="554"/>
        <end position="807"/>
    </location>
</feature>
<dbReference type="Pfam" id="PF00072">
    <property type="entry name" value="Response_reg"/>
    <property type="match status" value="1"/>
</dbReference>
<evidence type="ECO:0000313" key="7">
    <source>
        <dbReference type="EMBL" id="GGY11264.1"/>
    </source>
</evidence>
<dbReference type="FunFam" id="3.20.20.450:FF:000001">
    <property type="entry name" value="Cyclic di-GMP phosphodiesterase yahA"/>
    <property type="match status" value="1"/>
</dbReference>
<dbReference type="Gene3D" id="3.40.50.2300">
    <property type="match status" value="1"/>
</dbReference>
<dbReference type="Pfam" id="PF08448">
    <property type="entry name" value="PAS_4"/>
    <property type="match status" value="1"/>
</dbReference>
<dbReference type="Pfam" id="PF00989">
    <property type="entry name" value="PAS"/>
    <property type="match status" value="1"/>
</dbReference>
<evidence type="ECO:0000259" key="2">
    <source>
        <dbReference type="PROSITE" id="PS50110"/>
    </source>
</evidence>
<dbReference type="NCBIfam" id="TIGR00254">
    <property type="entry name" value="GGDEF"/>
    <property type="match status" value="1"/>
</dbReference>
<dbReference type="SUPFAM" id="SSF141868">
    <property type="entry name" value="EAL domain-like"/>
    <property type="match status" value="1"/>
</dbReference>
<dbReference type="InterPro" id="IPR029787">
    <property type="entry name" value="Nucleotide_cyclase"/>
</dbReference>
<dbReference type="Proteomes" id="UP000645257">
    <property type="component" value="Unassembled WGS sequence"/>
</dbReference>
<feature type="domain" description="PAC" evidence="4">
    <location>
        <begin position="328"/>
        <end position="380"/>
    </location>
</feature>
<dbReference type="AlphaFoldDB" id="A0A918P0X4"/>
<keyword evidence="1" id="KW-0597">Phosphoprotein</keyword>
<dbReference type="CDD" id="cd01948">
    <property type="entry name" value="EAL"/>
    <property type="match status" value="1"/>
</dbReference>
<dbReference type="InterPro" id="IPR035919">
    <property type="entry name" value="EAL_sf"/>
</dbReference>
<dbReference type="PROSITE" id="PS50883">
    <property type="entry name" value="EAL"/>
    <property type="match status" value="1"/>
</dbReference>
<dbReference type="InterPro" id="IPR043128">
    <property type="entry name" value="Rev_trsase/Diguanyl_cyclase"/>
</dbReference>
<feature type="domain" description="GGDEF" evidence="6">
    <location>
        <begin position="412"/>
        <end position="545"/>
    </location>
</feature>
<dbReference type="Gene3D" id="3.30.450.20">
    <property type="entry name" value="PAS domain"/>
    <property type="match status" value="2"/>
</dbReference>
<dbReference type="SMART" id="SM00052">
    <property type="entry name" value="EAL"/>
    <property type="match status" value="1"/>
</dbReference>
<dbReference type="InterPro" id="IPR013656">
    <property type="entry name" value="PAS_4"/>
</dbReference>
<dbReference type="SMART" id="SM00086">
    <property type="entry name" value="PAC"/>
    <property type="match status" value="2"/>
</dbReference>
<dbReference type="InterPro" id="IPR001789">
    <property type="entry name" value="Sig_transdc_resp-reg_receiver"/>
</dbReference>
<dbReference type="Gene3D" id="3.30.70.270">
    <property type="match status" value="1"/>
</dbReference>
<dbReference type="InterPro" id="IPR035965">
    <property type="entry name" value="PAS-like_dom_sf"/>
</dbReference>
<evidence type="ECO:0000256" key="1">
    <source>
        <dbReference type="PROSITE-ProRule" id="PRU00169"/>
    </source>
</evidence>
<feature type="domain" description="PAS" evidence="3">
    <location>
        <begin position="250"/>
        <end position="323"/>
    </location>
</feature>
<name>A0A918P0X4_9NEIS</name>
<dbReference type="InterPro" id="IPR000014">
    <property type="entry name" value="PAS"/>
</dbReference>
<evidence type="ECO:0000259" key="6">
    <source>
        <dbReference type="PROSITE" id="PS50887"/>
    </source>
</evidence>
<evidence type="ECO:0008006" key="9">
    <source>
        <dbReference type="Google" id="ProtNLM"/>
    </source>
</evidence>
<feature type="domain" description="Response regulatory" evidence="2">
    <location>
        <begin position="1"/>
        <end position="114"/>
    </location>
</feature>
<dbReference type="SUPFAM" id="SSF52172">
    <property type="entry name" value="CheY-like"/>
    <property type="match status" value="1"/>
</dbReference>
<dbReference type="CDD" id="cd01949">
    <property type="entry name" value="GGDEF"/>
    <property type="match status" value="1"/>
</dbReference>